<dbReference type="AlphaFoldDB" id="A0A0F9JTQ4"/>
<organism evidence="2">
    <name type="scientific">marine sediment metagenome</name>
    <dbReference type="NCBI Taxonomy" id="412755"/>
    <lineage>
        <taxon>unclassified sequences</taxon>
        <taxon>metagenomes</taxon>
        <taxon>ecological metagenomes</taxon>
    </lineage>
</organism>
<name>A0A0F9JTQ4_9ZZZZ</name>
<feature type="region of interest" description="Disordered" evidence="1">
    <location>
        <begin position="1"/>
        <end position="22"/>
    </location>
</feature>
<evidence type="ECO:0000313" key="2">
    <source>
        <dbReference type="EMBL" id="KKM73078.1"/>
    </source>
</evidence>
<comment type="caution">
    <text evidence="2">The sequence shown here is derived from an EMBL/GenBank/DDBJ whole genome shotgun (WGS) entry which is preliminary data.</text>
</comment>
<proteinExistence type="predicted"/>
<gene>
    <name evidence="2" type="ORF">LCGC14_1414140</name>
</gene>
<dbReference type="EMBL" id="LAZR01009365">
    <property type="protein sequence ID" value="KKM73078.1"/>
    <property type="molecule type" value="Genomic_DNA"/>
</dbReference>
<reference evidence="2" key="1">
    <citation type="journal article" date="2015" name="Nature">
        <title>Complex archaea that bridge the gap between prokaryotes and eukaryotes.</title>
        <authorList>
            <person name="Spang A."/>
            <person name="Saw J.H."/>
            <person name="Jorgensen S.L."/>
            <person name="Zaremba-Niedzwiedzka K."/>
            <person name="Martijn J."/>
            <person name="Lind A.E."/>
            <person name="van Eijk R."/>
            <person name="Schleper C."/>
            <person name="Guy L."/>
            <person name="Ettema T.J."/>
        </authorList>
    </citation>
    <scope>NUCLEOTIDE SEQUENCE</scope>
</reference>
<sequence length="93" mass="9774">MSASLSAFSSSRTSSKSFSKLSGMVRSGVSTASSSGFAGSAETKTLVSVLPASKSSINSCFVFNLLHFNLYLIYSSSILSKLCQLSCLSKKLK</sequence>
<protein>
    <submittedName>
        <fullName evidence="2">Uncharacterized protein</fullName>
    </submittedName>
</protein>
<accession>A0A0F9JTQ4</accession>
<evidence type="ECO:0000256" key="1">
    <source>
        <dbReference type="SAM" id="MobiDB-lite"/>
    </source>
</evidence>